<proteinExistence type="predicted"/>
<protein>
    <submittedName>
        <fullName evidence="2">Uncharacterized protein</fullName>
    </submittedName>
</protein>
<feature type="transmembrane region" description="Helical" evidence="1">
    <location>
        <begin position="139"/>
        <end position="162"/>
    </location>
</feature>
<accession>A0A815BG25</accession>
<name>A0A815BG25_9BILA</name>
<sequence>MVNFKLLIITAAIGLISIIFGIIGLATPKWIGVEVVSGGMNTVYGLFRQCTVVATGTTCTSVPTFKTAQGLQIAGVVIIAVGVISFTILKLLSRNSYLHLISPVLPIIGSILILIGFLLYPKYVIELYSTNLMKLQVNIGYSMVLMVIACIGGFLTAIYFAFTAGYSYCYNHSSFELS</sequence>
<dbReference type="Proteomes" id="UP000663845">
    <property type="component" value="Unassembled WGS sequence"/>
</dbReference>
<dbReference type="AlphaFoldDB" id="A0A815BG25"/>
<dbReference type="EMBL" id="CAJNOG010000494">
    <property type="protein sequence ID" value="CAF1269863.1"/>
    <property type="molecule type" value="Genomic_DNA"/>
</dbReference>
<dbReference type="Proteomes" id="UP000663844">
    <property type="component" value="Unassembled WGS sequence"/>
</dbReference>
<feature type="transmembrane region" description="Helical" evidence="1">
    <location>
        <begin position="70"/>
        <end position="89"/>
    </location>
</feature>
<keyword evidence="1" id="KW-0472">Membrane</keyword>
<gene>
    <name evidence="2" type="ORF">JYZ213_LOCUS30632</name>
    <name evidence="3" type="ORF">OXD698_LOCUS24052</name>
</gene>
<evidence type="ECO:0000256" key="1">
    <source>
        <dbReference type="SAM" id="Phobius"/>
    </source>
</evidence>
<feature type="transmembrane region" description="Helical" evidence="1">
    <location>
        <begin position="7"/>
        <end position="27"/>
    </location>
</feature>
<organism evidence="2 4">
    <name type="scientific">Adineta steineri</name>
    <dbReference type="NCBI Taxonomy" id="433720"/>
    <lineage>
        <taxon>Eukaryota</taxon>
        <taxon>Metazoa</taxon>
        <taxon>Spiralia</taxon>
        <taxon>Gnathifera</taxon>
        <taxon>Rotifera</taxon>
        <taxon>Eurotatoria</taxon>
        <taxon>Bdelloidea</taxon>
        <taxon>Adinetida</taxon>
        <taxon>Adinetidae</taxon>
        <taxon>Adineta</taxon>
    </lineage>
</organism>
<dbReference type="EMBL" id="CAJOAZ010002183">
    <property type="protein sequence ID" value="CAF3903010.1"/>
    <property type="molecule type" value="Genomic_DNA"/>
</dbReference>
<evidence type="ECO:0000313" key="3">
    <source>
        <dbReference type="EMBL" id="CAF3903010.1"/>
    </source>
</evidence>
<evidence type="ECO:0000313" key="4">
    <source>
        <dbReference type="Proteomes" id="UP000663845"/>
    </source>
</evidence>
<keyword evidence="1" id="KW-0812">Transmembrane</keyword>
<comment type="caution">
    <text evidence="2">The sequence shown here is derived from an EMBL/GenBank/DDBJ whole genome shotgun (WGS) entry which is preliminary data.</text>
</comment>
<feature type="transmembrane region" description="Helical" evidence="1">
    <location>
        <begin position="96"/>
        <end position="119"/>
    </location>
</feature>
<evidence type="ECO:0000313" key="2">
    <source>
        <dbReference type="EMBL" id="CAF1269863.1"/>
    </source>
</evidence>
<keyword evidence="1" id="KW-1133">Transmembrane helix</keyword>
<dbReference type="Gene3D" id="1.20.140.150">
    <property type="match status" value="1"/>
</dbReference>
<reference evidence="2" key="1">
    <citation type="submission" date="2021-02" db="EMBL/GenBank/DDBJ databases">
        <authorList>
            <person name="Nowell W R."/>
        </authorList>
    </citation>
    <scope>NUCLEOTIDE SEQUENCE</scope>
</reference>